<evidence type="ECO:0000313" key="2">
    <source>
        <dbReference type="Proteomes" id="UP000066124"/>
    </source>
</evidence>
<dbReference type="EMBL" id="CP011950">
    <property type="protein sequence ID" value="AKU09855.1"/>
    <property type="molecule type" value="Genomic_DNA"/>
</dbReference>
<dbReference type="Proteomes" id="UP000066124">
    <property type="component" value="Plasmid pHG3"/>
</dbReference>
<protein>
    <submittedName>
        <fullName evidence="1">Uncharacterized protein</fullName>
    </submittedName>
</protein>
<keyword evidence="1" id="KW-0614">Plasmid</keyword>
<dbReference type="KEGG" id="hgi:ABY42_18755"/>
<name>A0A0K1IZY1_HALGI</name>
<proteinExistence type="predicted"/>
<geneLocation type="plasmid" evidence="1 2">
    <name>pHG3</name>
</geneLocation>
<evidence type="ECO:0000313" key="1">
    <source>
        <dbReference type="EMBL" id="AKU09855.1"/>
    </source>
</evidence>
<gene>
    <name evidence="1" type="ORF">ABY42_18755</name>
</gene>
<dbReference type="AlphaFoldDB" id="A0A0K1IZY1"/>
<organism evidence="1 2">
    <name type="scientific">Haloferax gibbonsii</name>
    <dbReference type="NCBI Taxonomy" id="35746"/>
    <lineage>
        <taxon>Archaea</taxon>
        <taxon>Methanobacteriati</taxon>
        <taxon>Methanobacteriota</taxon>
        <taxon>Stenosarchaea group</taxon>
        <taxon>Halobacteria</taxon>
        <taxon>Halobacteriales</taxon>
        <taxon>Haloferacaceae</taxon>
        <taxon>Haloferax</taxon>
    </lineage>
</organism>
<sequence length="112" mass="13064">MVVERIIRALFLSELLLDEVSDTGIHLFRPNFHQPKELVRINLAGVHRGEHSKPDRRGRTGSKPFVKAPKRVVAPRFHIFLALNVDCIQWKVRLDCDTFWNVGIVEGWFLRH</sequence>
<reference evidence="2" key="1">
    <citation type="journal article" date="2015" name="J. Biotechnol.">
        <title>Complete genome sequence of Haloferax gibbonsii strain ARA6, a potential producer of polyhydroxyalkanoates and halocins isolated from Araruama, Rio de Janeiro, Brasil.</title>
        <authorList>
            <person name="Pinto L.H."/>
            <person name="D'Alincourt Carvalho-Assef A.P."/>
            <person name="Vieira R.P."/>
            <person name="Clementino M.M."/>
            <person name="Albano R.M."/>
        </authorList>
    </citation>
    <scope>NUCLEOTIDE SEQUENCE [LARGE SCALE GENOMIC DNA]</scope>
    <source>
        <strain evidence="2">ARA6</strain>
        <plasmid evidence="2">Plasmid pHG3</plasmid>
    </source>
</reference>
<accession>A0A0K1IZY1</accession>